<dbReference type="Proteomes" id="UP000305202">
    <property type="component" value="Unassembled WGS sequence"/>
</dbReference>
<proteinExistence type="predicted"/>
<name>A0ABY2SR33_9HYPH</name>
<keyword evidence="2" id="KW-1185">Reference proteome</keyword>
<evidence type="ECO:0000313" key="2">
    <source>
        <dbReference type="Proteomes" id="UP000305202"/>
    </source>
</evidence>
<organism evidence="1 2">
    <name type="scientific">Martelella alba</name>
    <dbReference type="NCBI Taxonomy" id="2590451"/>
    <lineage>
        <taxon>Bacteria</taxon>
        <taxon>Pseudomonadati</taxon>
        <taxon>Pseudomonadota</taxon>
        <taxon>Alphaproteobacteria</taxon>
        <taxon>Hyphomicrobiales</taxon>
        <taxon>Aurantimonadaceae</taxon>
        <taxon>Martelella</taxon>
    </lineage>
</organism>
<comment type="caution">
    <text evidence="1">The sequence shown here is derived from an EMBL/GenBank/DDBJ whole genome shotgun (WGS) entry which is preliminary data.</text>
</comment>
<dbReference type="EMBL" id="SZPQ01000001">
    <property type="protein sequence ID" value="TKI08675.1"/>
    <property type="molecule type" value="Genomic_DNA"/>
</dbReference>
<evidence type="ECO:0000313" key="1">
    <source>
        <dbReference type="EMBL" id="TKI08675.1"/>
    </source>
</evidence>
<gene>
    <name evidence="1" type="ORF">FCN80_01080</name>
</gene>
<accession>A0ABY2SR33</accession>
<evidence type="ECO:0008006" key="3">
    <source>
        <dbReference type="Google" id="ProtNLM"/>
    </source>
</evidence>
<protein>
    <recommendedName>
        <fullName evidence="3">Sialate O-acetylesterase domain-containing protein</fullName>
    </recommendedName>
</protein>
<reference evidence="1 2" key="1">
    <citation type="submission" date="2019-04" db="EMBL/GenBank/DDBJ databases">
        <authorList>
            <person name="Li M."/>
            <person name="Gao C."/>
        </authorList>
    </citation>
    <scope>NUCLEOTIDE SEQUENCE [LARGE SCALE GENOMIC DNA]</scope>
    <source>
        <strain evidence="1 2">BGMRC 2031</strain>
    </source>
</reference>
<dbReference type="RefSeq" id="WP_136987966.1">
    <property type="nucleotide sequence ID" value="NZ_SZPQ01000001.1"/>
</dbReference>
<sequence>MADLPETPSWESGVHQLEETERAKAGPGGVLNVPANQLANRTQYLKAQLEAYNGLIKSGELPFADLATAQTAIDAGKIPEGASFSYRSDDDTVWAVEGKNVSGVATPVLDSNGALKTYPSGAAIDASIEAVDAVYAIIPEIQSAPGIAHAWADEDGNPTLVILTNGLARIASLMFGYSVKIVGGSNYYQVVKDADSSVLATFYDDGSVLQNGVMSYQSDGTKISSVLRAWADESGNTALALMSSGLLRAASMMFGSSVKLVGATNFVNIVKDADSSVLATFYDDGSHQIGNIFTYYSNDPEFDGIDYIRADSEGNANYIQYIDGTIKSVESNSASTAAASNPLVFSNNNNLYLLQNGKTLTQLTNDSFLNLNPVVVDNGDGTFYIKFASQQNGDDFVAARMAADASNRMNENDGYLYHVVGDGQSLSVAGGTVSVRNPITVTAPYPYDAFCFNGGAKFDAAATDTTMVLSDAQYLVPMRENFGKGSTRESNLSGIGYQLHTINGNTVLVSSTGASGKTIVDLSAGTVSYNTTLMAMQQGYAIAKQMGLKYHPIMVFTHGNQDAAGGTSASVYKQRLLTLRSSFEIYIQELMGSPSFVLKMGICQFSNTRAYGGTAGNSVNNPIGNAQYEVIRDNPALFFLLTTQYRRHYQDKDHLTDTSYRTEGDVAGIQLAAVLNGATSSGLMPNNFSQTETEITFDVPNAVGDLVIDTTFLTDPGNYGITSDAVISAVSVSGKTVTVIKTGTATYVAYAYTGIAGNSPQDGLASRGNIHDSETRVSPLTGENLYNDLVVFYHAF</sequence>